<dbReference type="AlphaFoldDB" id="A0A0S7WKE0"/>
<comment type="caution">
    <text evidence="1">The sequence shown here is derived from an EMBL/GenBank/DDBJ whole genome shotgun (WGS) entry which is preliminary data.</text>
</comment>
<name>A0A0S7WKE0_UNCT6</name>
<evidence type="ECO:0000313" key="1">
    <source>
        <dbReference type="EMBL" id="KPJ50626.1"/>
    </source>
</evidence>
<dbReference type="EMBL" id="LIZT01000016">
    <property type="protein sequence ID" value="KPJ50626.1"/>
    <property type="molecule type" value="Genomic_DNA"/>
</dbReference>
<accession>A0A0S7WKE0</accession>
<gene>
    <name evidence="1" type="ORF">AMJ40_02370</name>
</gene>
<reference evidence="1 2" key="1">
    <citation type="journal article" date="2015" name="Microbiome">
        <title>Genomic resolution of linkages in carbon, nitrogen, and sulfur cycling among widespread estuary sediment bacteria.</title>
        <authorList>
            <person name="Baker B.J."/>
            <person name="Lazar C.S."/>
            <person name="Teske A.P."/>
            <person name="Dick G.J."/>
        </authorList>
    </citation>
    <scope>NUCLEOTIDE SEQUENCE [LARGE SCALE GENOMIC DNA]</scope>
    <source>
        <strain evidence="1">DG_26</strain>
    </source>
</reference>
<dbReference type="Proteomes" id="UP000051124">
    <property type="component" value="Unassembled WGS sequence"/>
</dbReference>
<evidence type="ECO:0000313" key="2">
    <source>
        <dbReference type="Proteomes" id="UP000051124"/>
    </source>
</evidence>
<organism evidence="1 2">
    <name type="scientific">candidate division TA06 bacterium DG_26</name>
    <dbReference type="NCBI Taxonomy" id="1703771"/>
    <lineage>
        <taxon>Bacteria</taxon>
        <taxon>Bacteria division TA06</taxon>
    </lineage>
</organism>
<proteinExistence type="predicted"/>
<protein>
    <submittedName>
        <fullName evidence="1">Uncharacterized protein</fullName>
    </submittedName>
</protein>
<sequence>MDPKQVWVAGYEYGKSRNPGDPAQLVMRGRNGVTELVPRISQTPWLQGYFFVVLKKFAPAASPVEVPQSSVVFATHEVADRLVRFSTPPETSLHMSSPTWRAVLGQARLPHLLGS</sequence>